<dbReference type="InterPro" id="IPR017871">
    <property type="entry name" value="ABC_transporter-like_CS"/>
</dbReference>
<evidence type="ECO:0000259" key="3">
    <source>
        <dbReference type="PROSITE" id="PS50893"/>
    </source>
</evidence>
<dbReference type="SMART" id="SM00382">
    <property type="entry name" value="AAA"/>
    <property type="match status" value="1"/>
</dbReference>
<dbReference type="GO" id="GO:0005524">
    <property type="term" value="F:ATP binding"/>
    <property type="evidence" value="ECO:0007669"/>
    <property type="project" value="UniProtKB-KW"/>
</dbReference>
<dbReference type="PANTHER" id="PTHR24220">
    <property type="entry name" value="IMPORT ATP-BINDING PROTEIN"/>
    <property type="match status" value="1"/>
</dbReference>
<dbReference type="GO" id="GO:0022857">
    <property type="term" value="F:transmembrane transporter activity"/>
    <property type="evidence" value="ECO:0007669"/>
    <property type="project" value="TreeGrafter"/>
</dbReference>
<organism evidence="4 5">
    <name type="scientific">Arcticibacterium luteifluviistationis</name>
    <dbReference type="NCBI Taxonomy" id="1784714"/>
    <lineage>
        <taxon>Bacteria</taxon>
        <taxon>Pseudomonadati</taxon>
        <taxon>Bacteroidota</taxon>
        <taxon>Cytophagia</taxon>
        <taxon>Cytophagales</taxon>
        <taxon>Leadbetterellaceae</taxon>
        <taxon>Arcticibacterium</taxon>
    </lineage>
</organism>
<dbReference type="InterPro" id="IPR015854">
    <property type="entry name" value="ABC_transpr_LolD-like"/>
</dbReference>
<keyword evidence="1" id="KW-0547">Nucleotide-binding</keyword>
<proteinExistence type="predicted"/>
<dbReference type="Gene3D" id="3.40.50.300">
    <property type="entry name" value="P-loop containing nucleotide triphosphate hydrolases"/>
    <property type="match status" value="1"/>
</dbReference>
<dbReference type="PANTHER" id="PTHR24220:SF659">
    <property type="entry name" value="TRANSPORTER, PUTATIVE-RELATED"/>
    <property type="match status" value="1"/>
</dbReference>
<gene>
    <name evidence="4" type="ORF">DJ013_03060</name>
</gene>
<evidence type="ECO:0000256" key="2">
    <source>
        <dbReference type="ARBA" id="ARBA00022840"/>
    </source>
</evidence>
<evidence type="ECO:0000313" key="5">
    <source>
        <dbReference type="Proteomes" id="UP000249873"/>
    </source>
</evidence>
<accession>A0A2Z4GID6</accession>
<dbReference type="KEGG" id="als:DJ013_03060"/>
<dbReference type="InterPro" id="IPR003593">
    <property type="entry name" value="AAA+_ATPase"/>
</dbReference>
<dbReference type="Pfam" id="PF00005">
    <property type="entry name" value="ABC_tran"/>
    <property type="match status" value="1"/>
</dbReference>
<keyword evidence="5" id="KW-1185">Reference proteome</keyword>
<name>A0A2Z4GID6_9BACT</name>
<dbReference type="OrthoDB" id="1114670at2"/>
<sequence>MLQTKNLQHSYTKGIDFVYPDLHCDANQQLLILGESGKGKSTLLHLLGLILPIQQGSVSINGIETSELNSSKAAAFRANNIGIIFQQHQFVKSLTVLDNILLANYYAKKSLDKAKVKQTADRLEISDLLHKKVYELSGGEMQRIGIARALQNEPKLLLADEPTSNLDDVNCERVYQLLADTATEQKAALVIVTHDQRLKNKIANQIHL</sequence>
<dbReference type="PROSITE" id="PS50893">
    <property type="entry name" value="ABC_TRANSPORTER_2"/>
    <property type="match status" value="1"/>
</dbReference>
<reference evidence="4 5" key="1">
    <citation type="submission" date="2018-05" db="EMBL/GenBank/DDBJ databases">
        <title>Complete genome sequence of Arcticibacterium luteifluviistationis SM1504T, a cytophagaceae bacterium isolated from Arctic surface seawater.</title>
        <authorList>
            <person name="Li Y."/>
            <person name="Qin Q.-L."/>
        </authorList>
    </citation>
    <scope>NUCLEOTIDE SEQUENCE [LARGE SCALE GENOMIC DNA]</scope>
    <source>
        <strain evidence="4 5">SM1504</strain>
    </source>
</reference>
<dbReference type="SUPFAM" id="SSF52540">
    <property type="entry name" value="P-loop containing nucleoside triphosphate hydrolases"/>
    <property type="match status" value="1"/>
</dbReference>
<feature type="domain" description="ABC transporter" evidence="3">
    <location>
        <begin position="2"/>
        <end position="208"/>
    </location>
</feature>
<dbReference type="PROSITE" id="PS00211">
    <property type="entry name" value="ABC_TRANSPORTER_1"/>
    <property type="match status" value="1"/>
</dbReference>
<dbReference type="AlphaFoldDB" id="A0A2Z4GID6"/>
<dbReference type="EMBL" id="CP029480">
    <property type="protein sequence ID" value="AWW00779.1"/>
    <property type="molecule type" value="Genomic_DNA"/>
</dbReference>
<evidence type="ECO:0000313" key="4">
    <source>
        <dbReference type="EMBL" id="AWW00779.1"/>
    </source>
</evidence>
<dbReference type="GO" id="GO:0016887">
    <property type="term" value="F:ATP hydrolysis activity"/>
    <property type="evidence" value="ECO:0007669"/>
    <property type="project" value="InterPro"/>
</dbReference>
<dbReference type="Proteomes" id="UP000249873">
    <property type="component" value="Chromosome"/>
</dbReference>
<dbReference type="GO" id="GO:0005886">
    <property type="term" value="C:plasma membrane"/>
    <property type="evidence" value="ECO:0007669"/>
    <property type="project" value="TreeGrafter"/>
</dbReference>
<protein>
    <submittedName>
        <fullName evidence="4">ABC transporter ATP-binding protein</fullName>
    </submittedName>
</protein>
<dbReference type="InterPro" id="IPR003439">
    <property type="entry name" value="ABC_transporter-like_ATP-bd"/>
</dbReference>
<evidence type="ECO:0000256" key="1">
    <source>
        <dbReference type="ARBA" id="ARBA00022741"/>
    </source>
</evidence>
<dbReference type="InterPro" id="IPR027417">
    <property type="entry name" value="P-loop_NTPase"/>
</dbReference>
<keyword evidence="2 4" id="KW-0067">ATP-binding</keyword>